<dbReference type="Pfam" id="PF00589">
    <property type="entry name" value="Phage_integrase"/>
    <property type="match status" value="1"/>
</dbReference>
<dbReference type="Gene3D" id="1.10.443.10">
    <property type="entry name" value="Intergrase catalytic core"/>
    <property type="match status" value="1"/>
</dbReference>
<sequence length="365" mass="40726">MARKKTGSIRHRGPLQFRAAVTVGGREKSKTFSTAGEAEAWIQGLLKADAANAANAWLASQEVTLRAGFKRYLAEITPQKKSAASEKRLIEAFLAREAVLCEKPLCDIAPSDMKALVQRRMKPSDPVEKPITGSTMNRELARISHLYTVAVAEWEYVGLVNPITRGIRRRENKPRERRLEIGEEEKLLEAARSYELDCAPEIPISAVIRFALGSSMRLSEIGRCEWKHVDLEQATILLPATKNGSARTVALWPHLVRLLSTLARRNDGLVFGPTESIRLMFTRVMARTDIKGLRFHDLRHEAISRFFERTSLSDMEIAAISGHKTLSMLKRYAHLRANKLAMKLATSEAAEPLPLTTVMGGSPVH</sequence>
<dbReference type="InterPro" id="IPR050090">
    <property type="entry name" value="Tyrosine_recombinase_XerCD"/>
</dbReference>
<dbReference type="PANTHER" id="PTHR30349">
    <property type="entry name" value="PHAGE INTEGRASE-RELATED"/>
    <property type="match status" value="1"/>
</dbReference>
<dbReference type="CDD" id="cd00796">
    <property type="entry name" value="INT_Rci_Hp1_C"/>
    <property type="match status" value="1"/>
</dbReference>
<dbReference type="PANTHER" id="PTHR30349:SF94">
    <property type="entry name" value="INTEGRASE_RECOMBINASE HI_1414-RELATED"/>
    <property type="match status" value="1"/>
</dbReference>
<reference evidence="4 5" key="1">
    <citation type="submission" date="2018-02" db="EMBL/GenBank/DDBJ databases">
        <title>Genome sequencing of Solimonas sp. HR-BB.</title>
        <authorList>
            <person name="Lee Y."/>
            <person name="Jeon C.O."/>
        </authorList>
    </citation>
    <scope>NUCLEOTIDE SEQUENCE [LARGE SCALE GENOMIC DNA]</scope>
    <source>
        <strain evidence="4 5">HR-BB</strain>
    </source>
</reference>
<dbReference type="OrthoDB" id="5567253at2"/>
<keyword evidence="1" id="KW-0229">DNA integration</keyword>
<dbReference type="PROSITE" id="PS51898">
    <property type="entry name" value="TYR_RECOMBINASE"/>
    <property type="match status" value="1"/>
</dbReference>
<gene>
    <name evidence="4" type="ORF">C3942_16930</name>
</gene>
<keyword evidence="2" id="KW-0233">DNA recombination</keyword>
<dbReference type="EMBL" id="PSNW01000010">
    <property type="protein sequence ID" value="PPE72733.1"/>
    <property type="molecule type" value="Genomic_DNA"/>
</dbReference>
<feature type="domain" description="Tyr recombinase" evidence="3">
    <location>
        <begin position="174"/>
        <end position="345"/>
    </location>
</feature>
<dbReference type="AlphaFoldDB" id="A0A2S5TCK4"/>
<accession>A0A2S5TCK4</accession>
<evidence type="ECO:0000256" key="2">
    <source>
        <dbReference type="ARBA" id="ARBA00023172"/>
    </source>
</evidence>
<evidence type="ECO:0000313" key="5">
    <source>
        <dbReference type="Proteomes" id="UP000238220"/>
    </source>
</evidence>
<organism evidence="4 5">
    <name type="scientific">Solimonas fluminis</name>
    <dbReference type="NCBI Taxonomy" id="2086571"/>
    <lineage>
        <taxon>Bacteria</taxon>
        <taxon>Pseudomonadati</taxon>
        <taxon>Pseudomonadota</taxon>
        <taxon>Gammaproteobacteria</taxon>
        <taxon>Nevskiales</taxon>
        <taxon>Nevskiaceae</taxon>
        <taxon>Solimonas</taxon>
    </lineage>
</organism>
<dbReference type="GO" id="GO:0015074">
    <property type="term" value="P:DNA integration"/>
    <property type="evidence" value="ECO:0007669"/>
    <property type="project" value="UniProtKB-KW"/>
</dbReference>
<dbReference type="SUPFAM" id="SSF56349">
    <property type="entry name" value="DNA breaking-rejoining enzymes"/>
    <property type="match status" value="1"/>
</dbReference>
<dbReference type="RefSeq" id="WP_104231543.1">
    <property type="nucleotide sequence ID" value="NZ_PSNW01000010.1"/>
</dbReference>
<evidence type="ECO:0000259" key="3">
    <source>
        <dbReference type="PROSITE" id="PS51898"/>
    </source>
</evidence>
<comment type="caution">
    <text evidence="4">The sequence shown here is derived from an EMBL/GenBank/DDBJ whole genome shotgun (WGS) entry which is preliminary data.</text>
</comment>
<protein>
    <submittedName>
        <fullName evidence="4">Site-specific integrase</fullName>
    </submittedName>
</protein>
<dbReference type="InterPro" id="IPR013762">
    <property type="entry name" value="Integrase-like_cat_sf"/>
</dbReference>
<evidence type="ECO:0000313" key="4">
    <source>
        <dbReference type="EMBL" id="PPE72733.1"/>
    </source>
</evidence>
<proteinExistence type="predicted"/>
<dbReference type="GO" id="GO:0006310">
    <property type="term" value="P:DNA recombination"/>
    <property type="evidence" value="ECO:0007669"/>
    <property type="project" value="UniProtKB-KW"/>
</dbReference>
<dbReference type="Proteomes" id="UP000238220">
    <property type="component" value="Unassembled WGS sequence"/>
</dbReference>
<keyword evidence="5" id="KW-1185">Reference proteome</keyword>
<dbReference type="InterPro" id="IPR002104">
    <property type="entry name" value="Integrase_catalytic"/>
</dbReference>
<name>A0A2S5TCK4_9GAMM</name>
<dbReference type="GO" id="GO:0003677">
    <property type="term" value="F:DNA binding"/>
    <property type="evidence" value="ECO:0007669"/>
    <property type="project" value="InterPro"/>
</dbReference>
<evidence type="ECO:0000256" key="1">
    <source>
        <dbReference type="ARBA" id="ARBA00022908"/>
    </source>
</evidence>
<dbReference type="InterPro" id="IPR011010">
    <property type="entry name" value="DNA_brk_join_enz"/>
</dbReference>